<comment type="caution">
    <text evidence="6">The sequence shown here is derived from an EMBL/GenBank/DDBJ whole genome shotgun (WGS) entry which is preliminary data.</text>
</comment>
<evidence type="ECO:0000256" key="1">
    <source>
        <dbReference type="ARBA" id="ARBA00022614"/>
    </source>
</evidence>
<accession>A0A7X0WFP3</accession>
<dbReference type="InterPro" id="IPR027994">
    <property type="entry name" value="WxL_dom"/>
</dbReference>
<keyword evidence="2" id="KW-0677">Repeat</keyword>
<dbReference type="AlphaFoldDB" id="A0A7X0WFP3"/>
<dbReference type="EMBL" id="JAAROL010000005">
    <property type="protein sequence ID" value="MBC1332961.1"/>
    <property type="molecule type" value="Genomic_DNA"/>
</dbReference>
<dbReference type="InterPro" id="IPR053213">
    <property type="entry name" value="RLP29"/>
</dbReference>
<keyword evidence="1" id="KW-0433">Leucine-rich repeat</keyword>
<feature type="region of interest" description="Disordered" evidence="3">
    <location>
        <begin position="33"/>
        <end position="87"/>
    </location>
</feature>
<feature type="chain" id="PRO_5039488398" description="WxL domain-containing protein" evidence="4">
    <location>
        <begin position="23"/>
        <end position="565"/>
    </location>
</feature>
<dbReference type="PANTHER" id="PTHR48009:SF4">
    <property type="entry name" value="LEUCINE-RICH REPEAT (LRR) FAMILY PROTEIN"/>
    <property type="match status" value="1"/>
</dbReference>
<feature type="compositionally biased region" description="Polar residues" evidence="3">
    <location>
        <begin position="33"/>
        <end position="45"/>
    </location>
</feature>
<proteinExistence type="predicted"/>
<dbReference type="Gene3D" id="3.80.10.10">
    <property type="entry name" value="Ribonuclease Inhibitor"/>
    <property type="match status" value="1"/>
</dbReference>
<feature type="domain" description="WxL" evidence="5">
    <location>
        <begin position="396"/>
        <end position="565"/>
    </location>
</feature>
<dbReference type="PANTHER" id="PTHR48009">
    <property type="entry name" value="LEUCINE-RICH REPEAT (LRR) FAMILY PROTEIN"/>
    <property type="match status" value="1"/>
</dbReference>
<dbReference type="Pfam" id="PF00560">
    <property type="entry name" value="LRR_1"/>
    <property type="match status" value="2"/>
</dbReference>
<reference evidence="6 7" key="1">
    <citation type="submission" date="2020-03" db="EMBL/GenBank/DDBJ databases">
        <title>Soil Listeria distribution.</title>
        <authorList>
            <person name="Liao J."/>
            <person name="Wiedmann M."/>
        </authorList>
    </citation>
    <scope>NUCLEOTIDE SEQUENCE [LARGE SCALE GENOMIC DNA]</scope>
    <source>
        <strain evidence="6 7">FSL L7-1833</strain>
    </source>
</reference>
<evidence type="ECO:0000256" key="4">
    <source>
        <dbReference type="SAM" id="SignalP"/>
    </source>
</evidence>
<protein>
    <recommendedName>
        <fullName evidence="5">WxL domain-containing protein</fullName>
    </recommendedName>
</protein>
<dbReference type="Pfam" id="PF13855">
    <property type="entry name" value="LRR_8"/>
    <property type="match status" value="1"/>
</dbReference>
<dbReference type="InterPro" id="IPR001611">
    <property type="entry name" value="Leu-rich_rpt"/>
</dbReference>
<evidence type="ECO:0000313" key="6">
    <source>
        <dbReference type="EMBL" id="MBC1332961.1"/>
    </source>
</evidence>
<dbReference type="SUPFAM" id="SSF52058">
    <property type="entry name" value="L domain-like"/>
    <property type="match status" value="1"/>
</dbReference>
<evidence type="ECO:0000313" key="7">
    <source>
        <dbReference type="Proteomes" id="UP000532866"/>
    </source>
</evidence>
<dbReference type="Proteomes" id="UP000532866">
    <property type="component" value="Unassembled WGS sequence"/>
</dbReference>
<sequence length="565" mass="61152">MRKKIFAALLVLVLPAPIFANAVSAEVMQAEQQITESQTPASEATSDPPPTTQKSDTDIVLNNDLDEQPTETNKKETTTTARKPLTSTRLTATSSVVQASDLDNQTWLIAEIERQLPGKKVGTTLTFDDLKKITQIQLDGGTAGGHIPAGIQYLTALTNLTLTNMQLSGEIPSSISQLQELTRLNLGTNKITGSIPETIGNLKKLTWMGLSDNQLSGKLPSSIGGLTALATFSIHANQISGPIPSEMGNLKHLYGLYLDNNQLSGPIPSTLANIPTLTNVYLNNNYLTGIIPASLMNLNIFAVYNNQVTLNSANPSPTPADRYVNTFATNSQLAAPSTIAVDSTVIKPFDPKSDTYFNLHYTDNGVTAKTLHTAHNITILNASTNQVIYDGAMNPNVTFNHQEGTTYRVILDNAPANPHNTTTISLSLTELSLLSVPDTLDFGIQGISGVTKIYQRANNDWNITVNDSRNTKQNWTLTAKMTQPMKGTNGRTLSNGLIFRDNNGTETPLSSQSLPVYEYQPNTNTTNTTKVSWAANQGILLKVKSGEAYAQDYQGQVEWSLNDAP</sequence>
<name>A0A7X0WFP3_9LIST</name>
<evidence type="ECO:0000256" key="3">
    <source>
        <dbReference type="SAM" id="MobiDB-lite"/>
    </source>
</evidence>
<evidence type="ECO:0000256" key="2">
    <source>
        <dbReference type="ARBA" id="ARBA00022737"/>
    </source>
</evidence>
<keyword evidence="4" id="KW-0732">Signal</keyword>
<evidence type="ECO:0000259" key="5">
    <source>
        <dbReference type="Pfam" id="PF13731"/>
    </source>
</evidence>
<dbReference type="Pfam" id="PF13731">
    <property type="entry name" value="WxL"/>
    <property type="match status" value="1"/>
</dbReference>
<gene>
    <name evidence="6" type="ORF">HB759_13505</name>
</gene>
<organism evidence="6 7">
    <name type="scientific">Listeria booriae</name>
    <dbReference type="NCBI Taxonomy" id="1552123"/>
    <lineage>
        <taxon>Bacteria</taxon>
        <taxon>Bacillati</taxon>
        <taxon>Bacillota</taxon>
        <taxon>Bacilli</taxon>
        <taxon>Bacillales</taxon>
        <taxon>Listeriaceae</taxon>
        <taxon>Listeria</taxon>
    </lineage>
</organism>
<dbReference type="InterPro" id="IPR032675">
    <property type="entry name" value="LRR_dom_sf"/>
</dbReference>
<dbReference type="RefSeq" id="WP_185374666.1">
    <property type="nucleotide sequence ID" value="NZ_JAARNB010000005.1"/>
</dbReference>
<dbReference type="FunFam" id="3.80.10.10:FF:000041">
    <property type="entry name" value="LRR receptor-like serine/threonine-protein kinase ERECTA"/>
    <property type="match status" value="2"/>
</dbReference>
<feature type="signal peptide" evidence="4">
    <location>
        <begin position="1"/>
        <end position="22"/>
    </location>
</feature>